<protein>
    <submittedName>
        <fullName evidence="2">Helix-turn-helix domain-containing protein</fullName>
    </submittedName>
</protein>
<evidence type="ECO:0000313" key="3">
    <source>
        <dbReference type="Proteomes" id="UP001596142"/>
    </source>
</evidence>
<name>A0ABW0YKH2_9BACI</name>
<dbReference type="SUPFAM" id="SSF47413">
    <property type="entry name" value="lambda repressor-like DNA-binding domains"/>
    <property type="match status" value="1"/>
</dbReference>
<dbReference type="InterPro" id="IPR010982">
    <property type="entry name" value="Lambda_DNA-bd_dom_sf"/>
</dbReference>
<dbReference type="EMBL" id="JBHSOZ010000003">
    <property type="protein sequence ID" value="MFC5711987.1"/>
    <property type="molecule type" value="Genomic_DNA"/>
</dbReference>
<evidence type="ECO:0000259" key="1">
    <source>
        <dbReference type="PROSITE" id="PS50943"/>
    </source>
</evidence>
<dbReference type="SMART" id="SM00530">
    <property type="entry name" value="HTH_XRE"/>
    <property type="match status" value="1"/>
</dbReference>
<dbReference type="CDD" id="cd00093">
    <property type="entry name" value="HTH_XRE"/>
    <property type="match status" value="1"/>
</dbReference>
<keyword evidence="3" id="KW-1185">Reference proteome</keyword>
<reference evidence="3" key="1">
    <citation type="journal article" date="2019" name="Int. J. Syst. Evol. Microbiol.">
        <title>The Global Catalogue of Microorganisms (GCM) 10K type strain sequencing project: providing services to taxonomists for standard genome sequencing and annotation.</title>
        <authorList>
            <consortium name="The Broad Institute Genomics Platform"/>
            <consortium name="The Broad Institute Genome Sequencing Center for Infectious Disease"/>
            <person name="Wu L."/>
            <person name="Ma J."/>
        </authorList>
    </citation>
    <scope>NUCLEOTIDE SEQUENCE [LARGE SCALE GENOMIC DNA]</scope>
    <source>
        <strain evidence="3">CECT 7184</strain>
    </source>
</reference>
<sequence length="95" mass="10934">MQKLRIEHGLTKKEVAEGLGLTPEEYQEVEQNVRSLSLDKIEFLASYYETSTRYILGTSQKKQVSKVIDLGLVLMNREESEHVRAIKRHMGLVKS</sequence>
<feature type="domain" description="HTH cro/C1-type" evidence="1">
    <location>
        <begin position="1"/>
        <end position="55"/>
    </location>
</feature>
<dbReference type="Gene3D" id="1.10.260.40">
    <property type="entry name" value="lambda repressor-like DNA-binding domains"/>
    <property type="match status" value="1"/>
</dbReference>
<dbReference type="PROSITE" id="PS50943">
    <property type="entry name" value="HTH_CROC1"/>
    <property type="match status" value="1"/>
</dbReference>
<evidence type="ECO:0000313" key="2">
    <source>
        <dbReference type="EMBL" id="MFC5711987.1"/>
    </source>
</evidence>
<proteinExistence type="predicted"/>
<organism evidence="2 3">
    <name type="scientific">Thalassorhabdus alkalitolerans</name>
    <dbReference type="NCBI Taxonomy" id="2282697"/>
    <lineage>
        <taxon>Bacteria</taxon>
        <taxon>Bacillati</taxon>
        <taxon>Bacillota</taxon>
        <taxon>Bacilli</taxon>
        <taxon>Bacillales</taxon>
        <taxon>Bacillaceae</taxon>
        <taxon>Thalassorhabdus</taxon>
    </lineage>
</organism>
<gene>
    <name evidence="2" type="ORF">ACFPU1_04290</name>
</gene>
<dbReference type="Pfam" id="PF01381">
    <property type="entry name" value="HTH_3"/>
    <property type="match status" value="1"/>
</dbReference>
<dbReference type="InterPro" id="IPR001387">
    <property type="entry name" value="Cro/C1-type_HTH"/>
</dbReference>
<dbReference type="Proteomes" id="UP001596142">
    <property type="component" value="Unassembled WGS sequence"/>
</dbReference>
<accession>A0ABW0YKH2</accession>
<comment type="caution">
    <text evidence="2">The sequence shown here is derived from an EMBL/GenBank/DDBJ whole genome shotgun (WGS) entry which is preliminary data.</text>
</comment>